<dbReference type="EMBL" id="CP144530">
    <property type="protein sequence ID" value="WWC57778.1"/>
    <property type="molecule type" value="Genomic_DNA"/>
</dbReference>
<reference evidence="1" key="1">
    <citation type="submission" date="2013-07" db="EMBL/GenBank/DDBJ databases">
        <title>The Genome Sequence of Cryptococcus dejecticola CBS10117.</title>
        <authorList>
            <consortium name="The Broad Institute Genome Sequencing Platform"/>
            <person name="Cuomo C."/>
            <person name="Litvintseva A."/>
            <person name="Chen Y."/>
            <person name="Heitman J."/>
            <person name="Sun S."/>
            <person name="Springer D."/>
            <person name="Dromer F."/>
            <person name="Young S.K."/>
            <person name="Zeng Q."/>
            <person name="Gargeya S."/>
            <person name="Fitzgerald M."/>
            <person name="Abouelleil A."/>
            <person name="Alvarado L."/>
            <person name="Berlin A.M."/>
            <person name="Chapman S.B."/>
            <person name="Dewar J."/>
            <person name="Goldberg J."/>
            <person name="Griggs A."/>
            <person name="Gujja S."/>
            <person name="Hansen M."/>
            <person name="Howarth C."/>
            <person name="Imamovic A."/>
            <person name="Larimer J."/>
            <person name="McCowan C."/>
            <person name="Murphy C."/>
            <person name="Pearson M."/>
            <person name="Priest M."/>
            <person name="Roberts A."/>
            <person name="Saif S."/>
            <person name="Shea T."/>
            <person name="Sykes S."/>
            <person name="Wortman J."/>
            <person name="Nusbaum C."/>
            <person name="Birren B."/>
        </authorList>
    </citation>
    <scope>NUCLEOTIDE SEQUENCE [LARGE SCALE GENOMIC DNA]</scope>
    <source>
        <strain evidence="1">CBS 10117</strain>
    </source>
</reference>
<dbReference type="Proteomes" id="UP000078595">
    <property type="component" value="Chromosome 1"/>
</dbReference>
<name>A0A1A6AEJ8_9TREE</name>
<evidence type="ECO:0000313" key="2">
    <source>
        <dbReference type="EMBL" id="WWC57778.1"/>
    </source>
</evidence>
<accession>A0A1A6AEJ8</accession>
<gene>
    <name evidence="1" type="ORF">I303_00313</name>
    <name evidence="2" type="ORF">I303_100313</name>
</gene>
<sequence>MSSLYRAEMESSYFEAMLVNQPTRIITAGITDTQTFFLAIFNAKLRMPHRLLAHYHQLRTYYLLSADAEPLVPKNTSIPMMFLQPALRDQGWVGEAELGGIVTDACPGNYVIKIEIIDISLICNGQASTAIVKTVFTQPVKFV</sequence>
<evidence type="ECO:0000313" key="3">
    <source>
        <dbReference type="Proteomes" id="UP000078595"/>
    </source>
</evidence>
<dbReference type="RefSeq" id="XP_018266338.1">
    <property type="nucleotide sequence ID" value="XM_018403684.1"/>
</dbReference>
<dbReference type="OrthoDB" id="2566584at2759"/>
<evidence type="ECO:0000313" key="1">
    <source>
        <dbReference type="EMBL" id="OBR88496.1"/>
    </source>
</evidence>
<dbReference type="GeneID" id="28964012"/>
<protein>
    <submittedName>
        <fullName evidence="1">Uncharacterized protein</fullName>
    </submittedName>
</protein>
<keyword evidence="3" id="KW-1185">Reference proteome</keyword>
<dbReference type="KEGG" id="kdj:28964012"/>
<dbReference type="VEuPathDB" id="FungiDB:I303_00313"/>
<dbReference type="EMBL" id="KI894027">
    <property type="protein sequence ID" value="OBR88496.1"/>
    <property type="molecule type" value="Genomic_DNA"/>
</dbReference>
<reference evidence="2" key="2">
    <citation type="submission" date="2013-07" db="EMBL/GenBank/DDBJ databases">
        <authorList>
            <consortium name="The Broad Institute Genome Sequencing Platform"/>
            <person name="Cuomo C."/>
            <person name="Litvintseva A."/>
            <person name="Chen Y."/>
            <person name="Heitman J."/>
            <person name="Sun S."/>
            <person name="Springer D."/>
            <person name="Dromer F."/>
            <person name="Young S.K."/>
            <person name="Zeng Q."/>
            <person name="Gargeya S."/>
            <person name="Fitzgerald M."/>
            <person name="Abouelleil A."/>
            <person name="Alvarado L."/>
            <person name="Berlin A.M."/>
            <person name="Chapman S.B."/>
            <person name="Dewar J."/>
            <person name="Goldberg J."/>
            <person name="Griggs A."/>
            <person name="Gujja S."/>
            <person name="Hansen M."/>
            <person name="Howarth C."/>
            <person name="Imamovic A."/>
            <person name="Larimer J."/>
            <person name="McCowan C."/>
            <person name="Murphy C."/>
            <person name="Pearson M."/>
            <person name="Priest M."/>
            <person name="Roberts A."/>
            <person name="Saif S."/>
            <person name="Shea T."/>
            <person name="Sykes S."/>
            <person name="Wortman J."/>
            <person name="Nusbaum C."/>
            <person name="Birren B."/>
        </authorList>
    </citation>
    <scope>NUCLEOTIDE SEQUENCE</scope>
    <source>
        <strain evidence="2">CBS 10117</strain>
    </source>
</reference>
<reference evidence="2" key="3">
    <citation type="submission" date="2024-02" db="EMBL/GenBank/DDBJ databases">
        <title>Comparative genomics of Cryptococcus and Kwoniella reveals pathogenesis evolution and contrasting modes of karyotype evolution via chromosome fusion or intercentromeric recombination.</title>
        <authorList>
            <person name="Coelho M.A."/>
            <person name="David-Palma M."/>
            <person name="Shea T."/>
            <person name="Bowers K."/>
            <person name="McGinley-Smith S."/>
            <person name="Mohammad A.W."/>
            <person name="Gnirke A."/>
            <person name="Yurkov A.M."/>
            <person name="Nowrousian M."/>
            <person name="Sun S."/>
            <person name="Cuomo C.A."/>
            <person name="Heitman J."/>
        </authorList>
    </citation>
    <scope>NUCLEOTIDE SEQUENCE</scope>
    <source>
        <strain evidence="2">CBS 10117</strain>
    </source>
</reference>
<dbReference type="AlphaFoldDB" id="A0A1A6AEJ8"/>
<proteinExistence type="predicted"/>
<organism evidence="1">
    <name type="scientific">Kwoniella dejecticola CBS 10117</name>
    <dbReference type="NCBI Taxonomy" id="1296121"/>
    <lineage>
        <taxon>Eukaryota</taxon>
        <taxon>Fungi</taxon>
        <taxon>Dikarya</taxon>
        <taxon>Basidiomycota</taxon>
        <taxon>Agaricomycotina</taxon>
        <taxon>Tremellomycetes</taxon>
        <taxon>Tremellales</taxon>
        <taxon>Cryptococcaceae</taxon>
        <taxon>Kwoniella</taxon>
    </lineage>
</organism>